<comment type="caution">
    <text evidence="1">The sequence shown here is derived from an EMBL/GenBank/DDBJ whole genome shotgun (WGS) entry which is preliminary data.</text>
</comment>
<gene>
    <name evidence="1" type="ORF">ILUMI_17223</name>
</gene>
<dbReference type="EMBL" id="VTPC01072403">
    <property type="protein sequence ID" value="KAF2888950.1"/>
    <property type="molecule type" value="Genomic_DNA"/>
</dbReference>
<accession>A0A8K0CKH6</accession>
<name>A0A8K0CKH6_IGNLU</name>
<evidence type="ECO:0008006" key="3">
    <source>
        <dbReference type="Google" id="ProtNLM"/>
    </source>
</evidence>
<dbReference type="AlphaFoldDB" id="A0A8K0CKH6"/>
<evidence type="ECO:0000313" key="1">
    <source>
        <dbReference type="EMBL" id="KAF2888950.1"/>
    </source>
</evidence>
<reference evidence="1" key="1">
    <citation type="submission" date="2019-08" db="EMBL/GenBank/DDBJ databases">
        <title>The genome of the North American firefly Photinus pyralis.</title>
        <authorList>
            <consortium name="Photinus pyralis genome working group"/>
            <person name="Fallon T.R."/>
            <person name="Sander Lower S.E."/>
            <person name="Weng J.-K."/>
        </authorList>
    </citation>
    <scope>NUCLEOTIDE SEQUENCE</scope>
    <source>
        <strain evidence="1">TRF0915ILg1</strain>
        <tissue evidence="1">Whole body</tissue>
    </source>
</reference>
<evidence type="ECO:0000313" key="2">
    <source>
        <dbReference type="Proteomes" id="UP000801492"/>
    </source>
</evidence>
<keyword evidence="2" id="KW-1185">Reference proteome</keyword>
<dbReference type="Proteomes" id="UP000801492">
    <property type="component" value="Unassembled WGS sequence"/>
</dbReference>
<sequence length="68" mass="7303">MKEAGRKNSELAKKYGEVDKDGIQVITVVADGTSPDAIIQGENAIIEVKYPYIASQLTPQAAILAKKD</sequence>
<proteinExistence type="predicted"/>
<organism evidence="1 2">
    <name type="scientific">Ignelater luminosus</name>
    <name type="common">Cucubano</name>
    <name type="synonym">Pyrophorus luminosus</name>
    <dbReference type="NCBI Taxonomy" id="2038154"/>
    <lineage>
        <taxon>Eukaryota</taxon>
        <taxon>Metazoa</taxon>
        <taxon>Ecdysozoa</taxon>
        <taxon>Arthropoda</taxon>
        <taxon>Hexapoda</taxon>
        <taxon>Insecta</taxon>
        <taxon>Pterygota</taxon>
        <taxon>Neoptera</taxon>
        <taxon>Endopterygota</taxon>
        <taxon>Coleoptera</taxon>
        <taxon>Polyphaga</taxon>
        <taxon>Elateriformia</taxon>
        <taxon>Elateroidea</taxon>
        <taxon>Elateridae</taxon>
        <taxon>Agrypninae</taxon>
        <taxon>Pyrophorini</taxon>
        <taxon>Ignelater</taxon>
    </lineage>
</organism>
<protein>
    <recommendedName>
        <fullName evidence="3">YqaJ viral recombinase domain-containing protein</fullName>
    </recommendedName>
</protein>